<evidence type="ECO:0000256" key="33">
    <source>
        <dbReference type="RuleBase" id="RU361177"/>
    </source>
</evidence>
<comment type="catalytic activity">
    <reaction evidence="24">
        <text>NADPH + O2 + H(+) = H2O2 + NADP(+)</text>
        <dbReference type="Rhea" id="RHEA:11260"/>
        <dbReference type="ChEBI" id="CHEBI:15378"/>
        <dbReference type="ChEBI" id="CHEBI:15379"/>
        <dbReference type="ChEBI" id="CHEBI:16240"/>
        <dbReference type="ChEBI" id="CHEBI:57783"/>
        <dbReference type="ChEBI" id="CHEBI:58349"/>
        <dbReference type="EC" id="1.6.3.1"/>
    </reaction>
    <physiologicalReaction direction="left-to-right" evidence="24">
        <dbReference type="Rhea" id="RHEA:11261"/>
    </physiologicalReaction>
</comment>
<evidence type="ECO:0000256" key="25">
    <source>
        <dbReference type="ARBA" id="ARBA00047977"/>
    </source>
</evidence>
<evidence type="ECO:0000256" key="2">
    <source>
        <dbReference type="ARBA" id="ARBA00004389"/>
    </source>
</evidence>
<evidence type="ECO:0000256" key="30">
    <source>
        <dbReference type="ARBA" id="ARBA00048990"/>
    </source>
</evidence>
<dbReference type="PIRSF" id="PIRSF000332">
    <property type="entry name" value="FMO"/>
    <property type="match status" value="1"/>
</dbReference>
<evidence type="ECO:0000256" key="3">
    <source>
        <dbReference type="ARBA" id="ARBA00004524"/>
    </source>
</evidence>
<dbReference type="OrthoDB" id="66881at2759"/>
<dbReference type="SUPFAM" id="SSF51905">
    <property type="entry name" value="FAD/NAD(P)-binding domain"/>
    <property type="match status" value="2"/>
</dbReference>
<evidence type="ECO:0000256" key="29">
    <source>
        <dbReference type="ARBA" id="ARBA00048989"/>
    </source>
</evidence>
<evidence type="ECO:0000256" key="16">
    <source>
        <dbReference type="ARBA" id="ARBA00023098"/>
    </source>
</evidence>
<evidence type="ECO:0000256" key="11">
    <source>
        <dbReference type="ARBA" id="ARBA00022848"/>
    </source>
</evidence>
<keyword evidence="14 33" id="KW-0560">Oxidoreductase</keyword>
<dbReference type="InterPro" id="IPR020946">
    <property type="entry name" value="Flavin_mOase-like"/>
</dbReference>
<comment type="catalytic activity">
    <reaction evidence="23">
        <text>sulcatone + NADPH + O2 + H(+) = 4-methylpent-3-en-1-yl acetate + NADP(+) + H2O</text>
        <dbReference type="Rhea" id="RHEA:54864"/>
        <dbReference type="ChEBI" id="CHEBI:15377"/>
        <dbReference type="ChEBI" id="CHEBI:15378"/>
        <dbReference type="ChEBI" id="CHEBI:15379"/>
        <dbReference type="ChEBI" id="CHEBI:16310"/>
        <dbReference type="ChEBI" id="CHEBI:57783"/>
        <dbReference type="ChEBI" id="CHEBI:58349"/>
        <dbReference type="ChEBI" id="CHEBI:138373"/>
    </reaction>
    <physiologicalReaction direction="left-to-right" evidence="23">
        <dbReference type="Rhea" id="RHEA:54865"/>
    </physiologicalReaction>
</comment>
<comment type="catalytic activity">
    <reaction evidence="30">
        <text>heptan-4-one + NADPH + O2 + H(+) = propyl butanoate + NADP(+) + H2O</text>
        <dbReference type="Rhea" id="RHEA:54852"/>
        <dbReference type="ChEBI" id="CHEBI:15377"/>
        <dbReference type="ChEBI" id="CHEBI:15378"/>
        <dbReference type="ChEBI" id="CHEBI:15379"/>
        <dbReference type="ChEBI" id="CHEBI:57783"/>
        <dbReference type="ChEBI" id="CHEBI:58349"/>
        <dbReference type="ChEBI" id="CHEBI:89484"/>
        <dbReference type="ChEBI" id="CHEBI:89719"/>
    </reaction>
    <physiologicalReaction direction="left-to-right" evidence="30">
        <dbReference type="Rhea" id="RHEA:54853"/>
    </physiologicalReaction>
</comment>
<evidence type="ECO:0000256" key="14">
    <source>
        <dbReference type="ARBA" id="ARBA00023002"/>
    </source>
</evidence>
<evidence type="ECO:0000256" key="8">
    <source>
        <dbReference type="ARBA" id="ARBA00022692"/>
    </source>
</evidence>
<keyword evidence="6" id="KW-0597">Phosphoprotein</keyword>
<keyword evidence="8 34" id="KW-0812">Transmembrane</keyword>
<reference evidence="35" key="2">
    <citation type="submission" date="2021-01" db="UniProtKB">
        <authorList>
            <consortium name="EnsemblMetazoa"/>
        </authorList>
    </citation>
    <scope>IDENTIFICATION</scope>
</reference>
<evidence type="ECO:0000256" key="12">
    <source>
        <dbReference type="ARBA" id="ARBA00022857"/>
    </source>
</evidence>
<keyword evidence="7 33" id="KW-0285">Flavoprotein</keyword>
<dbReference type="KEGG" id="spu:590893"/>
<dbReference type="GO" id="GO:0004499">
    <property type="term" value="F:N,N-dimethylaniline monooxygenase activity"/>
    <property type="evidence" value="ECO:0007669"/>
    <property type="project" value="InterPro"/>
</dbReference>
<organism evidence="35 36">
    <name type="scientific">Strongylocentrotus purpuratus</name>
    <name type="common">Purple sea urchin</name>
    <dbReference type="NCBI Taxonomy" id="7668"/>
    <lineage>
        <taxon>Eukaryota</taxon>
        <taxon>Metazoa</taxon>
        <taxon>Echinodermata</taxon>
        <taxon>Eleutherozoa</taxon>
        <taxon>Echinozoa</taxon>
        <taxon>Echinoidea</taxon>
        <taxon>Euechinoidea</taxon>
        <taxon>Echinacea</taxon>
        <taxon>Camarodonta</taxon>
        <taxon>Echinidea</taxon>
        <taxon>Strongylocentrotidae</taxon>
        <taxon>Strongylocentrotus</taxon>
    </lineage>
</organism>
<evidence type="ECO:0000256" key="7">
    <source>
        <dbReference type="ARBA" id="ARBA00022630"/>
    </source>
</evidence>
<keyword evidence="9" id="KW-0256">Endoplasmic reticulum</keyword>
<comment type="catalytic activity">
    <reaction evidence="29">
        <text>(2E)-geranial + NADPH + O2 + H(+) = (1E)-2,6-dimethylhepta-1,5-dien-1-yl formate + NADP(+) + H2O</text>
        <dbReference type="Rhea" id="RHEA:54860"/>
        <dbReference type="ChEBI" id="CHEBI:15377"/>
        <dbReference type="ChEBI" id="CHEBI:15378"/>
        <dbReference type="ChEBI" id="CHEBI:15379"/>
        <dbReference type="ChEBI" id="CHEBI:16980"/>
        <dbReference type="ChEBI" id="CHEBI:57783"/>
        <dbReference type="ChEBI" id="CHEBI:58349"/>
        <dbReference type="ChEBI" id="CHEBI:138375"/>
    </reaction>
    <physiologicalReaction direction="left-to-right" evidence="29">
        <dbReference type="Rhea" id="RHEA:54861"/>
    </physiologicalReaction>
</comment>
<evidence type="ECO:0000256" key="1">
    <source>
        <dbReference type="ARBA" id="ARBA00001974"/>
    </source>
</evidence>
<feature type="transmembrane region" description="Helical" evidence="34">
    <location>
        <begin position="572"/>
        <end position="591"/>
    </location>
</feature>
<evidence type="ECO:0000256" key="18">
    <source>
        <dbReference type="ARBA" id="ARBA00045722"/>
    </source>
</evidence>
<keyword evidence="12" id="KW-0521">NADP</keyword>
<keyword evidence="15 33" id="KW-0503">Monooxygenase</keyword>
<evidence type="ECO:0000256" key="20">
    <source>
        <dbReference type="ARBA" id="ARBA00047338"/>
    </source>
</evidence>
<evidence type="ECO:0000256" key="23">
    <source>
        <dbReference type="ARBA" id="ARBA00047855"/>
    </source>
</evidence>
<comment type="catalytic activity">
    <reaction evidence="26">
        <text>hypotaurine + NADPH + O2 + H(+) = taurine + NADP(+) + H2O</text>
        <dbReference type="Rhea" id="RHEA:69819"/>
        <dbReference type="ChEBI" id="CHEBI:15377"/>
        <dbReference type="ChEBI" id="CHEBI:15378"/>
        <dbReference type="ChEBI" id="CHEBI:15379"/>
        <dbReference type="ChEBI" id="CHEBI:57783"/>
        <dbReference type="ChEBI" id="CHEBI:57853"/>
        <dbReference type="ChEBI" id="CHEBI:58349"/>
        <dbReference type="ChEBI" id="CHEBI:507393"/>
        <dbReference type="EC" id="1.14.13.8"/>
    </reaction>
    <physiologicalReaction direction="left-to-right" evidence="26">
        <dbReference type="Rhea" id="RHEA:69820"/>
    </physiologicalReaction>
</comment>
<comment type="catalytic activity">
    <reaction evidence="32">
        <text>octan-3-one + NADPH + O2 + H(+) = pentyl propanoate + NADP(+) + H2O</text>
        <dbReference type="Rhea" id="RHEA:54840"/>
        <dbReference type="ChEBI" id="CHEBI:15377"/>
        <dbReference type="ChEBI" id="CHEBI:15378"/>
        <dbReference type="ChEBI" id="CHEBI:15379"/>
        <dbReference type="ChEBI" id="CHEBI:57783"/>
        <dbReference type="ChEBI" id="CHEBI:58349"/>
        <dbReference type="ChEBI" id="CHEBI:80946"/>
        <dbReference type="ChEBI" id="CHEBI:87373"/>
    </reaction>
    <physiologicalReaction direction="left-to-right" evidence="32">
        <dbReference type="Rhea" id="RHEA:54841"/>
    </physiologicalReaction>
</comment>
<comment type="catalytic activity">
    <reaction evidence="27">
        <text>trimethylamine + NADPH + O2 = trimethylamine N-oxide + NADP(+) + H2O</text>
        <dbReference type="Rhea" id="RHEA:31979"/>
        <dbReference type="ChEBI" id="CHEBI:15377"/>
        <dbReference type="ChEBI" id="CHEBI:15379"/>
        <dbReference type="ChEBI" id="CHEBI:15724"/>
        <dbReference type="ChEBI" id="CHEBI:57783"/>
        <dbReference type="ChEBI" id="CHEBI:58349"/>
        <dbReference type="ChEBI" id="CHEBI:58389"/>
        <dbReference type="EC" id="1.14.13.148"/>
    </reaction>
    <physiologicalReaction direction="left-to-right" evidence="27">
        <dbReference type="Rhea" id="RHEA:31980"/>
    </physiologicalReaction>
</comment>
<dbReference type="SUPFAM" id="SSF51984">
    <property type="entry name" value="MurCD N-terminal domain"/>
    <property type="match status" value="1"/>
</dbReference>
<dbReference type="Pfam" id="PF00743">
    <property type="entry name" value="FMO-like"/>
    <property type="match status" value="2"/>
</dbReference>
<comment type="catalytic activity">
    <reaction evidence="25">
        <text>hexan-3-one + NADPH + O2 + H(+) = ethyl butanoate + NADP(+) + H2O</text>
        <dbReference type="Rhea" id="RHEA:54844"/>
        <dbReference type="ChEBI" id="CHEBI:15377"/>
        <dbReference type="ChEBI" id="CHEBI:15378"/>
        <dbReference type="ChEBI" id="CHEBI:15379"/>
        <dbReference type="ChEBI" id="CHEBI:57783"/>
        <dbReference type="ChEBI" id="CHEBI:58349"/>
        <dbReference type="ChEBI" id="CHEBI:88764"/>
        <dbReference type="ChEBI" id="CHEBI:89891"/>
    </reaction>
    <physiologicalReaction direction="left-to-right" evidence="25">
        <dbReference type="Rhea" id="RHEA:54845"/>
    </physiologicalReaction>
</comment>
<dbReference type="OMA" id="PAGIYKG"/>
<comment type="cofactor">
    <cofactor evidence="1 33">
        <name>FAD</name>
        <dbReference type="ChEBI" id="CHEBI:57692"/>
    </cofactor>
</comment>
<dbReference type="GO" id="GO:0034899">
    <property type="term" value="F:trimethylamine monooxygenase activity"/>
    <property type="evidence" value="ECO:0007669"/>
    <property type="project" value="UniProtKB-EC"/>
</dbReference>
<evidence type="ECO:0000256" key="21">
    <source>
        <dbReference type="ARBA" id="ARBA00047426"/>
    </source>
</evidence>
<dbReference type="PRINTS" id="PR01125">
    <property type="entry name" value="FMOXYGENASE5"/>
</dbReference>
<dbReference type="GO" id="GO:0004497">
    <property type="term" value="F:monooxygenase activity"/>
    <property type="evidence" value="ECO:0000318"/>
    <property type="project" value="GO_Central"/>
</dbReference>
<evidence type="ECO:0000256" key="28">
    <source>
        <dbReference type="ARBA" id="ARBA00048459"/>
    </source>
</evidence>
<dbReference type="EC" id="1.-.-.-" evidence="33"/>
<dbReference type="GO" id="GO:0050661">
    <property type="term" value="F:NADP binding"/>
    <property type="evidence" value="ECO:0007669"/>
    <property type="project" value="InterPro"/>
</dbReference>
<dbReference type="Gene3D" id="3.50.50.60">
    <property type="entry name" value="FAD/NAD(P)-binding domain"/>
    <property type="match status" value="4"/>
</dbReference>
<evidence type="ECO:0000256" key="15">
    <source>
        <dbReference type="ARBA" id="ARBA00023033"/>
    </source>
</evidence>
<comment type="similarity">
    <text evidence="4 33">Belongs to the FMO family.</text>
</comment>
<comment type="catalytic activity">
    <reaction evidence="21">
        <text>hexan-3-one + NADPH + O2 + H(+) = propyl propanoate + NADP(+) + H2O</text>
        <dbReference type="Rhea" id="RHEA:54848"/>
        <dbReference type="ChEBI" id="CHEBI:15377"/>
        <dbReference type="ChEBI" id="CHEBI:15378"/>
        <dbReference type="ChEBI" id="CHEBI:15379"/>
        <dbReference type="ChEBI" id="CHEBI:57783"/>
        <dbReference type="ChEBI" id="CHEBI:58349"/>
        <dbReference type="ChEBI" id="CHEBI:89828"/>
        <dbReference type="ChEBI" id="CHEBI:89891"/>
    </reaction>
    <physiologicalReaction direction="left-to-right" evidence="21">
        <dbReference type="Rhea" id="RHEA:54849"/>
    </physiologicalReaction>
</comment>
<dbReference type="InterPro" id="IPR050346">
    <property type="entry name" value="FMO-like"/>
</dbReference>
<keyword evidence="5" id="KW-0488">Methylation</keyword>
<dbReference type="GO" id="GO:0006629">
    <property type="term" value="P:lipid metabolic process"/>
    <property type="evidence" value="ECO:0007669"/>
    <property type="project" value="UniProtKB-KW"/>
</dbReference>
<proteinExistence type="inferred from homology"/>
<keyword evidence="13 34" id="KW-1133">Transmembrane helix</keyword>
<evidence type="ECO:0000256" key="34">
    <source>
        <dbReference type="SAM" id="Phobius"/>
    </source>
</evidence>
<dbReference type="GeneID" id="590893"/>
<evidence type="ECO:0000256" key="32">
    <source>
        <dbReference type="ARBA" id="ARBA00049475"/>
    </source>
</evidence>
<evidence type="ECO:0000256" key="24">
    <source>
        <dbReference type="ARBA" id="ARBA00047864"/>
    </source>
</evidence>
<dbReference type="InParanoid" id="A0A7M7NVV4"/>
<keyword evidence="16" id="KW-0443">Lipid metabolism</keyword>
<keyword evidence="11" id="KW-0492">Microsome</keyword>
<evidence type="ECO:0000256" key="22">
    <source>
        <dbReference type="ARBA" id="ARBA00047574"/>
    </source>
</evidence>
<dbReference type="AlphaFoldDB" id="A0A7M7NVV4"/>
<dbReference type="FunFam" id="3.50.50.60:FF:000159">
    <property type="entry name" value="Dimethylaniline monooxygenase [N-oxide-forming]"/>
    <property type="match status" value="1"/>
</dbReference>
<dbReference type="PANTHER" id="PTHR23023">
    <property type="entry name" value="DIMETHYLANILINE MONOOXYGENASE"/>
    <property type="match status" value="1"/>
</dbReference>
<dbReference type="InterPro" id="IPR036188">
    <property type="entry name" value="FAD/NAD-bd_sf"/>
</dbReference>
<comment type="catalytic activity">
    <reaction evidence="28">
        <text>octan-3-one + NADPH + O2 + H(+) = ethyl hexanoate + NADP(+) + H2O</text>
        <dbReference type="Rhea" id="RHEA:54856"/>
        <dbReference type="ChEBI" id="CHEBI:15377"/>
        <dbReference type="ChEBI" id="CHEBI:15378"/>
        <dbReference type="ChEBI" id="CHEBI:15379"/>
        <dbReference type="ChEBI" id="CHEBI:57783"/>
        <dbReference type="ChEBI" id="CHEBI:58349"/>
        <dbReference type="ChEBI" id="CHEBI:80946"/>
        <dbReference type="ChEBI" id="CHEBI:86055"/>
    </reaction>
    <physiologicalReaction direction="left-to-right" evidence="28">
        <dbReference type="Rhea" id="RHEA:54857"/>
    </physiologicalReaction>
</comment>
<comment type="subcellular location">
    <subcellularLocation>
        <location evidence="2">Endoplasmic reticulum membrane</location>
        <topology evidence="2">Single-pass membrane protein</topology>
    </subcellularLocation>
    <subcellularLocation>
        <location evidence="3">Microsome membrane</location>
    </subcellularLocation>
</comment>
<comment type="function">
    <text evidence="19">Broad spectrum monooxygenase that catalyzes the oxygenation of a wide variety of nitrogen- and sulfur-containing compounds including xenobiotics. Catalyzes the S-oxygenation of hypotaurine to produce taurine, an organic osmolyte involved in cell volume regulation as well as a variety of cytoprotective and developmental processes. In vitro, catalyzes the N-oxygenation of trimethylamine (TMA) to produce trimethylamine N-oxide (TMAO) and could therefore participate to the detoxification of this compound that is generated by the action of gut microbiota from dietary precursors such as choline, choline containing compounds, betaine or L-carnitine.</text>
</comment>
<dbReference type="InterPro" id="IPR000960">
    <property type="entry name" value="Flavin_mOase"/>
</dbReference>
<name>A0A7M7NVV4_STRPU</name>
<reference evidence="36" key="1">
    <citation type="submission" date="2015-02" db="EMBL/GenBank/DDBJ databases">
        <title>Genome sequencing for Strongylocentrotus purpuratus.</title>
        <authorList>
            <person name="Murali S."/>
            <person name="Liu Y."/>
            <person name="Vee V."/>
            <person name="English A."/>
            <person name="Wang M."/>
            <person name="Skinner E."/>
            <person name="Han Y."/>
            <person name="Muzny D.M."/>
            <person name="Worley K.C."/>
            <person name="Gibbs R.A."/>
        </authorList>
    </citation>
    <scope>NUCLEOTIDE SEQUENCE</scope>
</reference>
<dbReference type="RefSeq" id="XP_030842258.1">
    <property type="nucleotide sequence ID" value="XM_030986398.1"/>
</dbReference>
<evidence type="ECO:0000256" key="4">
    <source>
        <dbReference type="ARBA" id="ARBA00009183"/>
    </source>
</evidence>
<dbReference type="GO" id="GO:0005789">
    <property type="term" value="C:endoplasmic reticulum membrane"/>
    <property type="evidence" value="ECO:0007669"/>
    <property type="project" value="UniProtKB-SubCell"/>
</dbReference>
<dbReference type="GO" id="GO:0016174">
    <property type="term" value="F:NAD(P)H oxidase H2O2-forming activity"/>
    <property type="evidence" value="ECO:0007669"/>
    <property type="project" value="UniProtKB-EC"/>
</dbReference>
<evidence type="ECO:0000256" key="27">
    <source>
        <dbReference type="ARBA" id="ARBA00048088"/>
    </source>
</evidence>
<comment type="catalytic activity">
    <reaction evidence="22">
        <text>heptan-2-one + NADPH + O2 + H(+) = pentyl acetate + NADP(+) + H2O</text>
        <dbReference type="Rhea" id="RHEA:54836"/>
        <dbReference type="ChEBI" id="CHEBI:5672"/>
        <dbReference type="ChEBI" id="CHEBI:15377"/>
        <dbReference type="ChEBI" id="CHEBI:15378"/>
        <dbReference type="ChEBI" id="CHEBI:15379"/>
        <dbReference type="ChEBI" id="CHEBI:57783"/>
        <dbReference type="ChEBI" id="CHEBI:58349"/>
        <dbReference type="ChEBI" id="CHEBI:87362"/>
    </reaction>
    <physiologicalReaction direction="left-to-right" evidence="22">
        <dbReference type="Rhea" id="RHEA:54837"/>
    </physiologicalReaction>
</comment>
<evidence type="ECO:0000256" key="13">
    <source>
        <dbReference type="ARBA" id="ARBA00022989"/>
    </source>
</evidence>
<evidence type="ECO:0000256" key="17">
    <source>
        <dbReference type="ARBA" id="ARBA00023136"/>
    </source>
</evidence>
<evidence type="ECO:0000313" key="36">
    <source>
        <dbReference type="Proteomes" id="UP000007110"/>
    </source>
</evidence>
<dbReference type="GO" id="GO:0050660">
    <property type="term" value="F:flavin adenine dinucleotide binding"/>
    <property type="evidence" value="ECO:0007669"/>
    <property type="project" value="InterPro"/>
</dbReference>
<dbReference type="EnsemblMetazoa" id="XM_030986398">
    <property type="protein sequence ID" value="XP_030842258"/>
    <property type="gene ID" value="LOC590893"/>
</dbReference>
<evidence type="ECO:0000256" key="19">
    <source>
        <dbReference type="ARBA" id="ARBA00045957"/>
    </source>
</evidence>
<keyword evidence="10 33" id="KW-0274">FAD</keyword>
<evidence type="ECO:0000256" key="10">
    <source>
        <dbReference type="ARBA" id="ARBA00022827"/>
    </source>
</evidence>
<evidence type="ECO:0000256" key="31">
    <source>
        <dbReference type="ARBA" id="ARBA00049443"/>
    </source>
</evidence>
<evidence type="ECO:0000256" key="26">
    <source>
        <dbReference type="ARBA" id="ARBA00048041"/>
    </source>
</evidence>
<evidence type="ECO:0000256" key="9">
    <source>
        <dbReference type="ARBA" id="ARBA00022824"/>
    </source>
</evidence>
<comment type="catalytic activity">
    <reaction evidence="20">
        <text>hypotaurine + NADH + O2 + H(+) = taurine + NAD(+) + H2O</text>
        <dbReference type="Rhea" id="RHEA:74111"/>
        <dbReference type="ChEBI" id="CHEBI:15377"/>
        <dbReference type="ChEBI" id="CHEBI:15378"/>
        <dbReference type="ChEBI" id="CHEBI:15379"/>
        <dbReference type="ChEBI" id="CHEBI:57540"/>
        <dbReference type="ChEBI" id="CHEBI:57853"/>
        <dbReference type="ChEBI" id="CHEBI:57945"/>
        <dbReference type="ChEBI" id="CHEBI:507393"/>
        <dbReference type="EC" id="1.14.13.8"/>
    </reaction>
    <physiologicalReaction direction="left-to-right" evidence="20">
        <dbReference type="Rhea" id="RHEA:74112"/>
    </physiologicalReaction>
</comment>
<keyword evidence="36" id="KW-1185">Reference proteome</keyword>
<evidence type="ECO:0000256" key="6">
    <source>
        <dbReference type="ARBA" id="ARBA00022553"/>
    </source>
</evidence>
<keyword evidence="17 34" id="KW-0472">Membrane</keyword>
<dbReference type="Proteomes" id="UP000007110">
    <property type="component" value="Unassembled WGS sequence"/>
</dbReference>
<comment type="function">
    <text evidence="18">Acts as a Baeyer-Villiger monooxygenase on a broad range of substrates. Catalyzes the insertion of an oxygen atom into a carbon-carbon bond adjacent to a carbonyl, which converts ketones to esters. Active on diverse carbonyl compounds, whereas soft nucleophiles are mostly non- or poorly reactive. In contrast with other forms of FMO it is non- or poorly active on 'classical' substrates such as drugs, pesticides, and dietary components containing soft nucleophilic heteroatoms. Able to oxidize drug molecules bearing a carbonyl group on an aliphatic chain, such as nabumetone and pentoxifylline. Also, in the absence of substrates, shows slow but yet significant NADPH oxidase activity. Acts as a positive modulator of cholesterol biosynthesis as well as glucose homeostasis, promoting metabolic aging via pleiotropic effects.</text>
</comment>
<evidence type="ECO:0000256" key="5">
    <source>
        <dbReference type="ARBA" id="ARBA00022481"/>
    </source>
</evidence>
<comment type="catalytic activity">
    <reaction evidence="31">
        <text>N,N-dimethylaniline + NADPH + O2 + H(+) = N,N-dimethylaniline N-oxide + NADP(+) + H2O</text>
        <dbReference type="Rhea" id="RHEA:24468"/>
        <dbReference type="ChEBI" id="CHEBI:15377"/>
        <dbReference type="ChEBI" id="CHEBI:15378"/>
        <dbReference type="ChEBI" id="CHEBI:15379"/>
        <dbReference type="ChEBI" id="CHEBI:16269"/>
        <dbReference type="ChEBI" id="CHEBI:17735"/>
        <dbReference type="ChEBI" id="CHEBI:57783"/>
        <dbReference type="ChEBI" id="CHEBI:58349"/>
        <dbReference type="EC" id="1.14.13.8"/>
    </reaction>
    <physiologicalReaction direction="left-to-right" evidence="31">
        <dbReference type="Rhea" id="RHEA:24469"/>
    </physiologicalReaction>
</comment>
<sequence>MDIRRVAVLGAGVSGLAAIKTCLEEGLQPVCFDKARELEEYWYHCYVFQGESECYRRRRNHGHNEGSCARSWGLRSCCDQNLSRGRLQPVCFEKARELGGLWVYNDEVGPDPTGPAGIYKGLITNVSKEMMSFSDFSYPRHVPPFLTSDDVLQYLQNYAENFNLLKHIHFNTTVIEVTKAVDFKETGKWNVCTQAQGEPPKTETFDAVMMCSGIYSSGKIPDYPGLNEFKGQILHSGQFRGGEEFVDKTIVVVGSSHSAGDVAVLSSNHAKKVYLSLRDGAWIVSRITGKQPTDVYINRRWNEAIPAWIYHPLLKLKMESLQDWKTLGIQSSTHPVKSSFMMNDELPVKIMSGRVVVRSGLQRFEGSRVIFDDDSYLEDVDCVVFATGYNHRIYMEDDVISGSTSQLELYLHVIPPRLEHPTMAAIGYIVTRGTLGPSAELQSRYAVKVFKKELQLPSRSEMLADIKKRRDGVMQQYNQDTPKIHPTKYNDELAQAIGALPSFWSLLLSDPKLAYHFYFGPVYPTWYRLMGSHSRPDARQRILQSGADMVHGITLKTVRPRAQKELQRTRIIPMRLVALCFISFLLAVLLWT</sequence>
<accession>A0A7M7NVV4</accession>
<dbReference type="InterPro" id="IPR002257">
    <property type="entry name" value="Flavin_mOase_5"/>
</dbReference>
<evidence type="ECO:0000313" key="35">
    <source>
        <dbReference type="EnsemblMetazoa" id="XP_030842258"/>
    </source>
</evidence>
<protein>
    <recommendedName>
        <fullName evidence="33">Flavin-containing monooxygenase</fullName>
        <ecNumber evidence="33">1.-.-.-</ecNumber>
    </recommendedName>
</protein>